<sequence length="465" mass="51378">MAKTFMLVAALALLASATALRSLYARGFEEAEVLPAKNPALIMNHVAKEQGHLAAQNLAKTNLGNLTSYAGFLEVNQTKGNSLFVWYFPALNGNKNAPLLIWLQGGPGGASTFGLFSEIGPFSINANQQLEPRNTTWNEEYSLLFIDNPVGAGFSFTAKNGWATNSRVDAAEDLYSCLQAFYQVFPSELKNDLYITGESYAGHYIPAFGAYVHNQNKAGQKPEIPLKGVSIGDGWTVPHLQMQAIPGLMFNLGLADDVQTAQLEEYSLQAINYITAGDYKAAFDVWDLMLNGDVWPYATYFYNLTGCTDYDNFLRTDGPVSFGYYSAFLQAHRDDIHVGNATLNSGLECEMHLINDVMDSYQPELELLMENYKVLLYNGQLDLIVGVPLTEQYIPHLNWSGSKGFAAADRTVWKVEAADEQVAGYARSYKNFTQVVVRGAGHIAPFDQGRSVKDMVTRFVENKAF</sequence>
<dbReference type="PANTHER" id="PTHR11802">
    <property type="entry name" value="SERINE PROTEASE FAMILY S10 SERINE CARBOXYPEPTIDASE"/>
    <property type="match status" value="1"/>
</dbReference>
<dbReference type="Pfam" id="PF00450">
    <property type="entry name" value="Peptidase_S10"/>
    <property type="match status" value="1"/>
</dbReference>
<dbReference type="InterPro" id="IPR001563">
    <property type="entry name" value="Peptidase_S10"/>
</dbReference>
<evidence type="ECO:0000256" key="5">
    <source>
        <dbReference type="ARBA" id="ARBA00022801"/>
    </source>
</evidence>
<evidence type="ECO:0000313" key="9">
    <source>
        <dbReference type="Proteomes" id="UP000001357"/>
    </source>
</evidence>
<keyword evidence="2 7" id="KW-0121">Carboxypeptidase</keyword>
<dbReference type="FunFam" id="3.40.50.1820:FF:000096">
    <property type="entry name" value="Carboxypeptidase vitellogenic-like"/>
    <property type="match status" value="1"/>
</dbReference>
<feature type="chain" id="PRO_5006522072" description="Carboxypeptidase" evidence="7">
    <location>
        <begin position="20"/>
        <end position="465"/>
    </location>
</feature>
<organism evidence="8 9">
    <name type="scientific">Monosiga brevicollis</name>
    <name type="common">Choanoflagellate</name>
    <dbReference type="NCBI Taxonomy" id="81824"/>
    <lineage>
        <taxon>Eukaryota</taxon>
        <taxon>Choanoflagellata</taxon>
        <taxon>Craspedida</taxon>
        <taxon>Salpingoecidae</taxon>
        <taxon>Monosiga</taxon>
    </lineage>
</organism>
<feature type="signal peptide" evidence="7">
    <location>
        <begin position="1"/>
        <end position="19"/>
    </location>
</feature>
<evidence type="ECO:0000256" key="7">
    <source>
        <dbReference type="RuleBase" id="RU361156"/>
    </source>
</evidence>
<dbReference type="PRINTS" id="PR00724">
    <property type="entry name" value="CRBOXYPTASEC"/>
</dbReference>
<comment type="similarity">
    <text evidence="1 7">Belongs to the peptidase S10 family.</text>
</comment>
<dbReference type="GeneID" id="5892046"/>
<evidence type="ECO:0000256" key="2">
    <source>
        <dbReference type="ARBA" id="ARBA00022645"/>
    </source>
</evidence>
<dbReference type="Gene3D" id="3.40.50.1820">
    <property type="entry name" value="alpha/beta hydrolase"/>
    <property type="match status" value="1"/>
</dbReference>
<evidence type="ECO:0000256" key="6">
    <source>
        <dbReference type="ARBA" id="ARBA00023180"/>
    </source>
</evidence>
<reference evidence="8 9" key="1">
    <citation type="journal article" date="2008" name="Nature">
        <title>The genome of the choanoflagellate Monosiga brevicollis and the origin of metazoans.</title>
        <authorList>
            <consortium name="JGI Sequencing"/>
            <person name="King N."/>
            <person name="Westbrook M.J."/>
            <person name="Young S.L."/>
            <person name="Kuo A."/>
            <person name="Abedin M."/>
            <person name="Chapman J."/>
            <person name="Fairclough S."/>
            <person name="Hellsten U."/>
            <person name="Isogai Y."/>
            <person name="Letunic I."/>
            <person name="Marr M."/>
            <person name="Pincus D."/>
            <person name="Putnam N."/>
            <person name="Rokas A."/>
            <person name="Wright K.J."/>
            <person name="Zuzow R."/>
            <person name="Dirks W."/>
            <person name="Good M."/>
            <person name="Goodstein D."/>
            <person name="Lemons D."/>
            <person name="Li W."/>
            <person name="Lyons J.B."/>
            <person name="Morris A."/>
            <person name="Nichols S."/>
            <person name="Richter D.J."/>
            <person name="Salamov A."/>
            <person name="Bork P."/>
            <person name="Lim W.A."/>
            <person name="Manning G."/>
            <person name="Miller W.T."/>
            <person name="McGinnis W."/>
            <person name="Shapiro H."/>
            <person name="Tjian R."/>
            <person name="Grigoriev I.V."/>
            <person name="Rokhsar D."/>
        </authorList>
    </citation>
    <scope>NUCLEOTIDE SEQUENCE [LARGE SCALE GENOMIC DNA]</scope>
    <source>
        <strain evidence="9">MX1 / ATCC 50154</strain>
    </source>
</reference>
<dbReference type="MEROPS" id="S10.003"/>
<dbReference type="STRING" id="81824.A9V2G9"/>
<protein>
    <recommendedName>
        <fullName evidence="7">Carboxypeptidase</fullName>
        <ecNumber evidence="7">3.4.16.-</ecNumber>
    </recommendedName>
</protein>
<gene>
    <name evidence="8" type="ORF">MONBRDRAFT_32911</name>
</gene>
<dbReference type="InParanoid" id="A9V2G9"/>
<dbReference type="FunCoup" id="A9V2G9">
    <property type="interactions" value="413"/>
</dbReference>
<dbReference type="PROSITE" id="PS00131">
    <property type="entry name" value="CARBOXYPEPT_SER_SER"/>
    <property type="match status" value="1"/>
</dbReference>
<dbReference type="EMBL" id="CH991555">
    <property type="protein sequence ID" value="EDQ88375.1"/>
    <property type="molecule type" value="Genomic_DNA"/>
</dbReference>
<dbReference type="KEGG" id="mbr:MONBRDRAFT_32911"/>
<keyword evidence="6" id="KW-0325">Glycoprotein</keyword>
<proteinExistence type="inferred from homology"/>
<dbReference type="SUPFAM" id="SSF53474">
    <property type="entry name" value="alpha/beta-Hydrolases"/>
    <property type="match status" value="1"/>
</dbReference>
<dbReference type="GO" id="GO:0006508">
    <property type="term" value="P:proteolysis"/>
    <property type="evidence" value="ECO:0007669"/>
    <property type="project" value="UniProtKB-KW"/>
</dbReference>
<evidence type="ECO:0000313" key="8">
    <source>
        <dbReference type="EMBL" id="EDQ88375.1"/>
    </source>
</evidence>
<evidence type="ECO:0000256" key="1">
    <source>
        <dbReference type="ARBA" id="ARBA00009431"/>
    </source>
</evidence>
<dbReference type="InterPro" id="IPR029058">
    <property type="entry name" value="AB_hydrolase_fold"/>
</dbReference>
<name>A9V2G9_MONBE</name>
<dbReference type="RefSeq" id="XP_001746968.1">
    <property type="nucleotide sequence ID" value="XM_001746916.1"/>
</dbReference>
<evidence type="ECO:0000256" key="4">
    <source>
        <dbReference type="ARBA" id="ARBA00022729"/>
    </source>
</evidence>
<keyword evidence="3 7" id="KW-0645">Protease</keyword>
<dbReference type="PANTHER" id="PTHR11802:SF472">
    <property type="entry name" value="SERINE CARBOXYPEPTIDASE CPVL-RELATED"/>
    <property type="match status" value="1"/>
</dbReference>
<dbReference type="GO" id="GO:0004185">
    <property type="term" value="F:serine-type carboxypeptidase activity"/>
    <property type="evidence" value="ECO:0000318"/>
    <property type="project" value="GO_Central"/>
</dbReference>
<dbReference type="Proteomes" id="UP000001357">
    <property type="component" value="Unassembled WGS sequence"/>
</dbReference>
<keyword evidence="4 7" id="KW-0732">Signal</keyword>
<dbReference type="OMA" id="WYYNYLQ"/>
<dbReference type="eggNOG" id="KOG1282">
    <property type="taxonomic scope" value="Eukaryota"/>
</dbReference>
<keyword evidence="9" id="KW-1185">Reference proteome</keyword>
<dbReference type="EC" id="3.4.16.-" evidence="7"/>
<evidence type="ECO:0000256" key="3">
    <source>
        <dbReference type="ARBA" id="ARBA00022670"/>
    </source>
</evidence>
<dbReference type="InterPro" id="IPR018202">
    <property type="entry name" value="Ser_caboxypep_ser_AS"/>
</dbReference>
<dbReference type="AlphaFoldDB" id="A9V2G9"/>
<accession>A9V2G9</accession>
<keyword evidence="5 7" id="KW-0378">Hydrolase</keyword>